<evidence type="ECO:0000256" key="1">
    <source>
        <dbReference type="SAM" id="Phobius"/>
    </source>
</evidence>
<dbReference type="Proteomes" id="UP000730618">
    <property type="component" value="Unassembled WGS sequence"/>
</dbReference>
<gene>
    <name evidence="2" type="ORF">PAECIP111802_05026</name>
</gene>
<keyword evidence="1" id="KW-1133">Transmembrane helix</keyword>
<protein>
    <submittedName>
        <fullName evidence="2">Uncharacterized protein</fullName>
    </submittedName>
</protein>
<keyword evidence="1" id="KW-0812">Transmembrane</keyword>
<keyword evidence="3" id="KW-1185">Reference proteome</keyword>
<name>A0ABM8VNS9_9BACL</name>
<feature type="transmembrane region" description="Helical" evidence="1">
    <location>
        <begin position="7"/>
        <end position="26"/>
    </location>
</feature>
<dbReference type="RefSeq" id="WP_218101275.1">
    <property type="nucleotide sequence ID" value="NZ_CAJVCE010000016.1"/>
</dbReference>
<sequence length="178" mass="20472">MTIRMKASLIFLAGLVLTLLSFFYFYNTLQLDIQSIEDQRNKDRAAFAEARKAADAEAAKQRDAEIKRYEEESKASIEQQKKEIEDKYKSRVGDRYAEIMKDLELSNLRPKGVELPKLGNSNNVMTGEFGPDKHSEEIKRLESNFKGTIMYHVLIAVFLIITEIIMLIVLPRSANEQH</sequence>
<organism evidence="2 3">
    <name type="scientific">Paenibacillus allorhizosphaerae</name>
    <dbReference type="NCBI Taxonomy" id="2849866"/>
    <lineage>
        <taxon>Bacteria</taxon>
        <taxon>Bacillati</taxon>
        <taxon>Bacillota</taxon>
        <taxon>Bacilli</taxon>
        <taxon>Bacillales</taxon>
        <taxon>Paenibacillaceae</taxon>
        <taxon>Paenibacillus</taxon>
    </lineage>
</organism>
<comment type="caution">
    <text evidence="2">The sequence shown here is derived from an EMBL/GenBank/DDBJ whole genome shotgun (WGS) entry which is preliminary data.</text>
</comment>
<evidence type="ECO:0000313" key="3">
    <source>
        <dbReference type="Proteomes" id="UP000730618"/>
    </source>
</evidence>
<keyword evidence="1" id="KW-0472">Membrane</keyword>
<reference evidence="2 3" key="1">
    <citation type="submission" date="2021-06" db="EMBL/GenBank/DDBJ databases">
        <authorList>
            <person name="Criscuolo A."/>
        </authorList>
    </citation>
    <scope>NUCLEOTIDE SEQUENCE [LARGE SCALE GENOMIC DNA]</scope>
    <source>
        <strain evidence="3">CIP 111802</strain>
    </source>
</reference>
<feature type="transmembrane region" description="Helical" evidence="1">
    <location>
        <begin position="149"/>
        <end position="170"/>
    </location>
</feature>
<evidence type="ECO:0000313" key="2">
    <source>
        <dbReference type="EMBL" id="CAG7651689.1"/>
    </source>
</evidence>
<proteinExistence type="predicted"/>
<dbReference type="EMBL" id="CAJVCE010000016">
    <property type="protein sequence ID" value="CAG7651689.1"/>
    <property type="molecule type" value="Genomic_DNA"/>
</dbReference>
<accession>A0ABM8VNS9</accession>